<keyword evidence="4" id="KW-1185">Reference proteome</keyword>
<feature type="region of interest" description="Disordered" evidence="1">
    <location>
        <begin position="32"/>
        <end position="78"/>
    </location>
</feature>
<proteinExistence type="predicted"/>
<name>B4G5F3_DROPE</name>
<dbReference type="Proteomes" id="UP000008744">
    <property type="component" value="Unassembled WGS sequence"/>
</dbReference>
<accession>B4G5F3</accession>
<feature type="chain" id="PRO_5002802960" evidence="2">
    <location>
        <begin position="24"/>
        <end position="128"/>
    </location>
</feature>
<evidence type="ECO:0000313" key="4">
    <source>
        <dbReference type="Proteomes" id="UP000008744"/>
    </source>
</evidence>
<feature type="signal peptide" evidence="2">
    <location>
        <begin position="1"/>
        <end position="23"/>
    </location>
</feature>
<organism evidence="4">
    <name type="scientific">Drosophila persimilis</name>
    <name type="common">Fruit fly</name>
    <dbReference type="NCBI Taxonomy" id="7234"/>
    <lineage>
        <taxon>Eukaryota</taxon>
        <taxon>Metazoa</taxon>
        <taxon>Ecdysozoa</taxon>
        <taxon>Arthropoda</taxon>
        <taxon>Hexapoda</taxon>
        <taxon>Insecta</taxon>
        <taxon>Pterygota</taxon>
        <taxon>Neoptera</taxon>
        <taxon>Endopterygota</taxon>
        <taxon>Diptera</taxon>
        <taxon>Brachycera</taxon>
        <taxon>Muscomorpha</taxon>
        <taxon>Ephydroidea</taxon>
        <taxon>Drosophilidae</taxon>
        <taxon>Drosophila</taxon>
        <taxon>Sophophora</taxon>
    </lineage>
</organism>
<dbReference type="EMBL" id="CH479179">
    <property type="protein sequence ID" value="EDW24819.1"/>
    <property type="molecule type" value="Genomic_DNA"/>
</dbReference>
<dbReference type="AlphaFoldDB" id="B4G5F3"/>
<evidence type="ECO:0000256" key="2">
    <source>
        <dbReference type="SAM" id="SignalP"/>
    </source>
</evidence>
<protein>
    <submittedName>
        <fullName evidence="3">GL24347</fullName>
    </submittedName>
</protein>
<reference evidence="3 4" key="1">
    <citation type="journal article" date="2007" name="Nature">
        <title>Evolution of genes and genomes on the Drosophila phylogeny.</title>
        <authorList>
            <consortium name="Drosophila 12 Genomes Consortium"/>
            <person name="Clark A.G."/>
            <person name="Eisen M.B."/>
            <person name="Smith D.R."/>
            <person name="Bergman C.M."/>
            <person name="Oliver B."/>
            <person name="Markow T.A."/>
            <person name="Kaufman T.C."/>
            <person name="Kellis M."/>
            <person name="Gelbart W."/>
            <person name="Iyer V.N."/>
            <person name="Pollard D.A."/>
            <person name="Sackton T.B."/>
            <person name="Larracuente A.M."/>
            <person name="Singh N.D."/>
            <person name="Abad J.P."/>
            <person name="Abt D.N."/>
            <person name="Adryan B."/>
            <person name="Aguade M."/>
            <person name="Akashi H."/>
            <person name="Anderson W.W."/>
            <person name="Aquadro C.F."/>
            <person name="Ardell D.H."/>
            <person name="Arguello R."/>
            <person name="Artieri C.G."/>
            <person name="Barbash D.A."/>
            <person name="Barker D."/>
            <person name="Barsanti P."/>
            <person name="Batterham P."/>
            <person name="Batzoglou S."/>
            <person name="Begun D."/>
            <person name="Bhutkar A."/>
            <person name="Blanco E."/>
            <person name="Bosak S.A."/>
            <person name="Bradley R.K."/>
            <person name="Brand A.D."/>
            <person name="Brent M.R."/>
            <person name="Brooks A.N."/>
            <person name="Brown R.H."/>
            <person name="Butlin R.K."/>
            <person name="Caggese C."/>
            <person name="Calvi B.R."/>
            <person name="Bernardo de Carvalho A."/>
            <person name="Caspi A."/>
            <person name="Castrezana S."/>
            <person name="Celniker S.E."/>
            <person name="Chang J.L."/>
            <person name="Chapple C."/>
            <person name="Chatterji S."/>
            <person name="Chinwalla A."/>
            <person name="Civetta A."/>
            <person name="Clifton S.W."/>
            <person name="Comeron J.M."/>
            <person name="Costello J.C."/>
            <person name="Coyne J.A."/>
            <person name="Daub J."/>
            <person name="David R.G."/>
            <person name="Delcher A.L."/>
            <person name="Delehaunty K."/>
            <person name="Do C.B."/>
            <person name="Ebling H."/>
            <person name="Edwards K."/>
            <person name="Eickbush T."/>
            <person name="Evans J.D."/>
            <person name="Filipski A."/>
            <person name="Findeiss S."/>
            <person name="Freyhult E."/>
            <person name="Fulton L."/>
            <person name="Fulton R."/>
            <person name="Garcia A.C."/>
            <person name="Gardiner A."/>
            <person name="Garfield D.A."/>
            <person name="Garvin B.E."/>
            <person name="Gibson G."/>
            <person name="Gilbert D."/>
            <person name="Gnerre S."/>
            <person name="Godfrey J."/>
            <person name="Good R."/>
            <person name="Gotea V."/>
            <person name="Gravely B."/>
            <person name="Greenberg A.J."/>
            <person name="Griffiths-Jones S."/>
            <person name="Gross S."/>
            <person name="Guigo R."/>
            <person name="Gustafson E.A."/>
            <person name="Haerty W."/>
            <person name="Hahn M.W."/>
            <person name="Halligan D.L."/>
            <person name="Halpern A.L."/>
            <person name="Halter G.M."/>
            <person name="Han M.V."/>
            <person name="Heger A."/>
            <person name="Hillier L."/>
            <person name="Hinrichs A.S."/>
            <person name="Holmes I."/>
            <person name="Hoskins R.A."/>
            <person name="Hubisz M.J."/>
            <person name="Hultmark D."/>
            <person name="Huntley M.A."/>
            <person name="Jaffe D.B."/>
            <person name="Jagadeeshan S."/>
            <person name="Jeck W.R."/>
            <person name="Johnson J."/>
            <person name="Jones C.D."/>
            <person name="Jordan W.C."/>
            <person name="Karpen G.H."/>
            <person name="Kataoka E."/>
            <person name="Keightley P.D."/>
            <person name="Kheradpour P."/>
            <person name="Kirkness E.F."/>
            <person name="Koerich L.B."/>
            <person name="Kristiansen K."/>
            <person name="Kudrna D."/>
            <person name="Kulathinal R.J."/>
            <person name="Kumar S."/>
            <person name="Kwok R."/>
            <person name="Lander E."/>
            <person name="Langley C.H."/>
            <person name="Lapoint R."/>
            <person name="Lazzaro B.P."/>
            <person name="Lee S.J."/>
            <person name="Levesque L."/>
            <person name="Li R."/>
            <person name="Lin C.F."/>
            <person name="Lin M.F."/>
            <person name="Lindblad-Toh K."/>
            <person name="Llopart A."/>
            <person name="Long M."/>
            <person name="Low L."/>
            <person name="Lozovsky E."/>
            <person name="Lu J."/>
            <person name="Luo M."/>
            <person name="Machado C.A."/>
            <person name="Makalowski W."/>
            <person name="Marzo M."/>
            <person name="Matsuda M."/>
            <person name="Matzkin L."/>
            <person name="McAllister B."/>
            <person name="McBride C.S."/>
            <person name="McKernan B."/>
            <person name="McKernan K."/>
            <person name="Mendez-Lago M."/>
            <person name="Minx P."/>
            <person name="Mollenhauer M.U."/>
            <person name="Montooth K."/>
            <person name="Mount S.M."/>
            <person name="Mu X."/>
            <person name="Myers E."/>
            <person name="Negre B."/>
            <person name="Newfeld S."/>
            <person name="Nielsen R."/>
            <person name="Noor M.A."/>
            <person name="O'Grady P."/>
            <person name="Pachter L."/>
            <person name="Papaceit M."/>
            <person name="Parisi M.J."/>
            <person name="Parisi M."/>
            <person name="Parts L."/>
            <person name="Pedersen J.S."/>
            <person name="Pesole G."/>
            <person name="Phillippy A.M."/>
            <person name="Ponting C.P."/>
            <person name="Pop M."/>
            <person name="Porcelli D."/>
            <person name="Powell J.R."/>
            <person name="Prohaska S."/>
            <person name="Pruitt K."/>
            <person name="Puig M."/>
            <person name="Quesneville H."/>
            <person name="Ram K.R."/>
            <person name="Rand D."/>
            <person name="Rasmussen M.D."/>
            <person name="Reed L.K."/>
            <person name="Reenan R."/>
            <person name="Reily A."/>
            <person name="Remington K.A."/>
            <person name="Rieger T.T."/>
            <person name="Ritchie M.G."/>
            <person name="Robin C."/>
            <person name="Rogers Y.H."/>
            <person name="Rohde C."/>
            <person name="Rozas J."/>
            <person name="Rubenfield M.J."/>
            <person name="Ruiz A."/>
            <person name="Russo S."/>
            <person name="Salzberg S.L."/>
            <person name="Sanchez-Gracia A."/>
            <person name="Saranga D.J."/>
            <person name="Sato H."/>
            <person name="Schaeffer S.W."/>
            <person name="Schatz M.C."/>
            <person name="Schlenke T."/>
            <person name="Schwartz R."/>
            <person name="Segarra C."/>
            <person name="Singh R.S."/>
            <person name="Sirot L."/>
            <person name="Sirota M."/>
            <person name="Sisneros N.B."/>
            <person name="Smith C.D."/>
            <person name="Smith T.F."/>
            <person name="Spieth J."/>
            <person name="Stage D.E."/>
            <person name="Stark A."/>
            <person name="Stephan W."/>
            <person name="Strausberg R.L."/>
            <person name="Strempel S."/>
            <person name="Sturgill D."/>
            <person name="Sutton G."/>
            <person name="Sutton G.G."/>
            <person name="Tao W."/>
            <person name="Teichmann S."/>
            <person name="Tobari Y.N."/>
            <person name="Tomimura Y."/>
            <person name="Tsolas J.M."/>
            <person name="Valente V.L."/>
            <person name="Venter E."/>
            <person name="Venter J.C."/>
            <person name="Vicario S."/>
            <person name="Vieira F.G."/>
            <person name="Vilella A.J."/>
            <person name="Villasante A."/>
            <person name="Walenz B."/>
            <person name="Wang J."/>
            <person name="Wasserman M."/>
            <person name="Watts T."/>
            <person name="Wilson D."/>
            <person name="Wilson R.K."/>
            <person name="Wing R.A."/>
            <person name="Wolfner M.F."/>
            <person name="Wong A."/>
            <person name="Wong G.K."/>
            <person name="Wu C.I."/>
            <person name="Wu G."/>
            <person name="Yamamoto D."/>
            <person name="Yang H.P."/>
            <person name="Yang S.P."/>
            <person name="Yorke J.A."/>
            <person name="Yoshida K."/>
            <person name="Zdobnov E."/>
            <person name="Zhang P."/>
            <person name="Zhang Y."/>
            <person name="Zimin A.V."/>
            <person name="Baldwin J."/>
            <person name="Abdouelleil A."/>
            <person name="Abdulkadir J."/>
            <person name="Abebe A."/>
            <person name="Abera B."/>
            <person name="Abreu J."/>
            <person name="Acer S.C."/>
            <person name="Aftuck L."/>
            <person name="Alexander A."/>
            <person name="An P."/>
            <person name="Anderson E."/>
            <person name="Anderson S."/>
            <person name="Arachi H."/>
            <person name="Azer M."/>
            <person name="Bachantsang P."/>
            <person name="Barry A."/>
            <person name="Bayul T."/>
            <person name="Berlin A."/>
            <person name="Bessette D."/>
            <person name="Bloom T."/>
            <person name="Blye J."/>
            <person name="Boguslavskiy L."/>
            <person name="Bonnet C."/>
            <person name="Boukhgalter B."/>
            <person name="Bourzgui I."/>
            <person name="Brown A."/>
            <person name="Cahill P."/>
            <person name="Channer S."/>
            <person name="Cheshatsang Y."/>
            <person name="Chuda L."/>
            <person name="Citroen M."/>
            <person name="Collymore A."/>
            <person name="Cooke P."/>
            <person name="Costello M."/>
            <person name="D'Aco K."/>
            <person name="Daza R."/>
            <person name="De Haan G."/>
            <person name="DeGray S."/>
            <person name="DeMaso C."/>
            <person name="Dhargay N."/>
            <person name="Dooley K."/>
            <person name="Dooley E."/>
            <person name="Doricent M."/>
            <person name="Dorje P."/>
            <person name="Dorjee K."/>
            <person name="Dupes A."/>
            <person name="Elong R."/>
            <person name="Falk J."/>
            <person name="Farina A."/>
            <person name="Faro S."/>
            <person name="Ferguson D."/>
            <person name="Fisher S."/>
            <person name="Foley C.D."/>
            <person name="Franke A."/>
            <person name="Friedrich D."/>
            <person name="Gadbois L."/>
            <person name="Gearin G."/>
            <person name="Gearin C.R."/>
            <person name="Giannoukos G."/>
            <person name="Goode T."/>
            <person name="Graham J."/>
            <person name="Grandbois E."/>
            <person name="Grewal S."/>
            <person name="Gyaltsen K."/>
            <person name="Hafez N."/>
            <person name="Hagos B."/>
            <person name="Hall J."/>
            <person name="Henson C."/>
            <person name="Hollinger A."/>
            <person name="Honan T."/>
            <person name="Huard M.D."/>
            <person name="Hughes L."/>
            <person name="Hurhula B."/>
            <person name="Husby M.E."/>
            <person name="Kamat A."/>
            <person name="Kanga B."/>
            <person name="Kashin S."/>
            <person name="Khazanovich D."/>
            <person name="Kisner P."/>
            <person name="Lance K."/>
            <person name="Lara M."/>
            <person name="Lee W."/>
            <person name="Lennon N."/>
            <person name="Letendre F."/>
            <person name="LeVine R."/>
            <person name="Lipovsky A."/>
            <person name="Liu X."/>
            <person name="Liu J."/>
            <person name="Liu S."/>
            <person name="Lokyitsang T."/>
            <person name="Lokyitsang Y."/>
            <person name="Lubonja R."/>
            <person name="Lui A."/>
            <person name="MacDonald P."/>
            <person name="Magnisalis V."/>
            <person name="Maru K."/>
            <person name="Matthews C."/>
            <person name="McCusker W."/>
            <person name="McDonough S."/>
            <person name="Mehta T."/>
            <person name="Meldrim J."/>
            <person name="Meneus L."/>
            <person name="Mihai O."/>
            <person name="Mihalev A."/>
            <person name="Mihova T."/>
            <person name="Mittelman R."/>
            <person name="Mlenga V."/>
            <person name="Montmayeur A."/>
            <person name="Mulrain L."/>
            <person name="Navidi A."/>
            <person name="Naylor J."/>
            <person name="Negash T."/>
            <person name="Nguyen T."/>
            <person name="Nguyen N."/>
            <person name="Nicol R."/>
            <person name="Norbu C."/>
            <person name="Norbu N."/>
            <person name="Novod N."/>
            <person name="O'Neill B."/>
            <person name="Osman S."/>
            <person name="Markiewicz E."/>
            <person name="Oyono O.L."/>
            <person name="Patti C."/>
            <person name="Phunkhang P."/>
            <person name="Pierre F."/>
            <person name="Priest M."/>
            <person name="Raghuraman S."/>
            <person name="Rege F."/>
            <person name="Reyes R."/>
            <person name="Rise C."/>
            <person name="Rogov P."/>
            <person name="Ross K."/>
            <person name="Ryan E."/>
            <person name="Settipalli S."/>
            <person name="Shea T."/>
            <person name="Sherpa N."/>
            <person name="Shi L."/>
            <person name="Shih D."/>
            <person name="Sparrow T."/>
            <person name="Spaulding J."/>
            <person name="Stalker J."/>
            <person name="Stange-Thomann N."/>
            <person name="Stavropoulos S."/>
            <person name="Stone C."/>
            <person name="Strader C."/>
            <person name="Tesfaye S."/>
            <person name="Thomson T."/>
            <person name="Thoulutsang Y."/>
            <person name="Thoulutsang D."/>
            <person name="Topham K."/>
            <person name="Topping I."/>
            <person name="Tsamla T."/>
            <person name="Vassiliev H."/>
            <person name="Vo A."/>
            <person name="Wangchuk T."/>
            <person name="Wangdi T."/>
            <person name="Weiand M."/>
            <person name="Wilkinson J."/>
            <person name="Wilson A."/>
            <person name="Yadav S."/>
            <person name="Young G."/>
            <person name="Yu Q."/>
            <person name="Zembek L."/>
            <person name="Zhong D."/>
            <person name="Zimmer A."/>
            <person name="Zwirko Z."/>
            <person name="Jaffe D.B."/>
            <person name="Alvarez P."/>
            <person name="Brockman W."/>
            <person name="Butler J."/>
            <person name="Chin C."/>
            <person name="Gnerre S."/>
            <person name="Grabherr M."/>
            <person name="Kleber M."/>
            <person name="Mauceli E."/>
            <person name="MacCallum I."/>
        </authorList>
    </citation>
    <scope>NUCLEOTIDE SEQUENCE [LARGE SCALE GENOMIC DNA]</scope>
    <source>
        <strain evidence="4">MSH-3 / Tucson 14011-0111.49</strain>
    </source>
</reference>
<gene>
    <name evidence="3" type="primary">Dper\GL24347</name>
    <name evidence="3" type="ORF">Dper_GL24347</name>
</gene>
<feature type="compositionally biased region" description="Acidic residues" evidence="1">
    <location>
        <begin position="58"/>
        <end position="78"/>
    </location>
</feature>
<evidence type="ECO:0000313" key="3">
    <source>
        <dbReference type="EMBL" id="EDW24819.1"/>
    </source>
</evidence>
<keyword evidence="2" id="KW-0732">Signal</keyword>
<sequence>MLQRKRFPYSLTMLVLALVVVVAVAVLRQELGGASRSQDSEARHSLHSHYRRRQANESPDDVEADVEDDEDEDGDVDGDVDHLTHILISLDIVERLICVSPPLMPVQGPGGILLDPGFWKLILGPLSS</sequence>
<evidence type="ECO:0000256" key="1">
    <source>
        <dbReference type="SAM" id="MobiDB-lite"/>
    </source>
</evidence>
<dbReference type="HOGENOM" id="CLU_1961882_0_0_1"/>